<organism evidence="1 2">
    <name type="scientific">Entomophthora muscae</name>
    <dbReference type="NCBI Taxonomy" id="34485"/>
    <lineage>
        <taxon>Eukaryota</taxon>
        <taxon>Fungi</taxon>
        <taxon>Fungi incertae sedis</taxon>
        <taxon>Zoopagomycota</taxon>
        <taxon>Entomophthoromycotina</taxon>
        <taxon>Entomophthoromycetes</taxon>
        <taxon>Entomophthorales</taxon>
        <taxon>Entomophthoraceae</taxon>
        <taxon>Entomophthora</taxon>
    </lineage>
</organism>
<dbReference type="Proteomes" id="UP001165960">
    <property type="component" value="Unassembled WGS sequence"/>
</dbReference>
<protein>
    <submittedName>
        <fullName evidence="1">Uncharacterized protein</fullName>
    </submittedName>
</protein>
<evidence type="ECO:0000313" key="2">
    <source>
        <dbReference type="Proteomes" id="UP001165960"/>
    </source>
</evidence>
<reference evidence="1" key="1">
    <citation type="submission" date="2022-04" db="EMBL/GenBank/DDBJ databases">
        <title>Genome of the entomopathogenic fungus Entomophthora muscae.</title>
        <authorList>
            <person name="Elya C."/>
            <person name="Lovett B.R."/>
            <person name="Lee E."/>
            <person name="Macias A.M."/>
            <person name="Hajek A.E."/>
            <person name="De Bivort B.L."/>
            <person name="Kasson M.T."/>
            <person name="De Fine Licht H.H."/>
            <person name="Stajich J.E."/>
        </authorList>
    </citation>
    <scope>NUCLEOTIDE SEQUENCE</scope>
    <source>
        <strain evidence="1">Berkeley</strain>
    </source>
</reference>
<keyword evidence="2" id="KW-1185">Reference proteome</keyword>
<comment type="caution">
    <text evidence="1">The sequence shown here is derived from an EMBL/GenBank/DDBJ whole genome shotgun (WGS) entry which is preliminary data.</text>
</comment>
<gene>
    <name evidence="1" type="ORF">DSO57_1011821</name>
</gene>
<name>A0ACC2UFJ7_9FUNG</name>
<dbReference type="EMBL" id="QTSX02000751">
    <property type="protein sequence ID" value="KAJ9085672.1"/>
    <property type="molecule type" value="Genomic_DNA"/>
</dbReference>
<proteinExistence type="predicted"/>
<sequence>MVSNSIYLARRNHWRTILHVLPLHYAEQYCNTSVRGMLNLFLQTSVGLSPEDARSKVHLVGAMIYLSPLIGGIIADLLVGSFYAACMFGAILLGGMTSLAAVSYERYPINMYMAVLGCISLGLGALKPCLTALASHQIELDLLPAPFEWANVDYFRSAFVVSNAGILSASTLTPLLATVACYHGSCYPLAFGVAALLLALAALAFLAGWYRFIKMYTARSINSSNQKWSELFHDQRVREDLVRLLRFFAMCLPLSFFWMLYDQATTAWQMQYETMDHGWLGFHVHTELMANAGSIFLLAMIPILTYIIDPLLLRVGFRLHGVPRMGVAFLVLIASFGVSMAVQTQSFGVGVVENGRVVGCVDCLSGAWQLPQWFLHALAEALLGTATPEFAHCQGGERFRTLGPGLLYLTNAFGNLLVFVLDRYFFDDMDYIPRMGYYLGVAAFANLVLMSMYAVWFSPILESEAQVRQLNSGSRTFFTQANNEKEVTETIPETFGQAYATLSHSS</sequence>
<evidence type="ECO:0000313" key="1">
    <source>
        <dbReference type="EMBL" id="KAJ9085672.1"/>
    </source>
</evidence>
<accession>A0ACC2UFJ7</accession>